<evidence type="ECO:0000313" key="3">
    <source>
        <dbReference type="EMBL" id="KIW06386.1"/>
    </source>
</evidence>
<dbReference type="InParanoid" id="A0A0D1XUF9"/>
<dbReference type="PANTHER" id="PTHR28199:SF1">
    <property type="entry name" value="PROCESSING OF GAS1 AND ALP PROTEIN 2"/>
    <property type="match status" value="1"/>
</dbReference>
<feature type="region of interest" description="Disordered" evidence="1">
    <location>
        <begin position="99"/>
        <end position="132"/>
    </location>
</feature>
<dbReference type="AlphaFoldDB" id="A0A0D1XUF9"/>
<feature type="transmembrane region" description="Helical" evidence="2">
    <location>
        <begin position="50"/>
        <end position="67"/>
    </location>
</feature>
<dbReference type="HOGENOM" id="CLU_121099_1_1_1"/>
<evidence type="ECO:0000256" key="1">
    <source>
        <dbReference type="SAM" id="MobiDB-lite"/>
    </source>
</evidence>
<dbReference type="PANTHER" id="PTHR28199">
    <property type="entry name" value="PROCESSING OF GAS1 AND ALP PROTEIN 2"/>
    <property type="match status" value="1"/>
</dbReference>
<dbReference type="VEuPathDB" id="FungiDB:PV09_02839"/>
<gene>
    <name evidence="3" type="ORF">PV09_02839</name>
</gene>
<organism evidence="3 4">
    <name type="scientific">Verruconis gallopava</name>
    <dbReference type="NCBI Taxonomy" id="253628"/>
    <lineage>
        <taxon>Eukaryota</taxon>
        <taxon>Fungi</taxon>
        <taxon>Dikarya</taxon>
        <taxon>Ascomycota</taxon>
        <taxon>Pezizomycotina</taxon>
        <taxon>Dothideomycetes</taxon>
        <taxon>Pleosporomycetidae</taxon>
        <taxon>Venturiales</taxon>
        <taxon>Sympoventuriaceae</taxon>
        <taxon>Verruconis</taxon>
    </lineage>
</organism>
<keyword evidence="4" id="KW-1185">Reference proteome</keyword>
<protein>
    <submittedName>
        <fullName evidence="3">Uncharacterized protein</fullName>
    </submittedName>
</protein>
<dbReference type="OrthoDB" id="4227028at2759"/>
<dbReference type="Pfam" id="PF07543">
    <property type="entry name" value="PGA2"/>
    <property type="match status" value="1"/>
</dbReference>
<dbReference type="GeneID" id="27310812"/>
<sequence length="166" mass="18692">MAEQPINPLEKIGADISELSSAVSSQLSIWKGNFLRNSSAAFDNMSPKQWIRLIIIVCTYLLIRPYLVKLGAKVQEKQMEKAAREMGITPGTKITANDLRQAKSQIDIPGVDSDSEDENDGKLSQWGRKQRIRQRKLVKRAMEIHEQNLAAKGNESDKDIDDLLED</sequence>
<dbReference type="RefSeq" id="XP_016216255.1">
    <property type="nucleotide sequence ID" value="XM_016355949.1"/>
</dbReference>
<name>A0A0D1XUF9_9PEZI</name>
<dbReference type="FunCoup" id="A0A0D1XUF9">
    <property type="interactions" value="35"/>
</dbReference>
<evidence type="ECO:0000256" key="2">
    <source>
        <dbReference type="SAM" id="Phobius"/>
    </source>
</evidence>
<reference evidence="3 4" key="1">
    <citation type="submission" date="2015-01" db="EMBL/GenBank/DDBJ databases">
        <title>The Genome Sequence of Ochroconis gallopava CBS43764.</title>
        <authorList>
            <consortium name="The Broad Institute Genomics Platform"/>
            <person name="Cuomo C."/>
            <person name="de Hoog S."/>
            <person name="Gorbushina A."/>
            <person name="Stielow B."/>
            <person name="Teixiera M."/>
            <person name="Abouelleil A."/>
            <person name="Chapman S.B."/>
            <person name="Priest M."/>
            <person name="Young S.K."/>
            <person name="Wortman J."/>
            <person name="Nusbaum C."/>
            <person name="Birren B."/>
        </authorList>
    </citation>
    <scope>NUCLEOTIDE SEQUENCE [LARGE SCALE GENOMIC DNA]</scope>
    <source>
        <strain evidence="3 4">CBS 43764</strain>
    </source>
</reference>
<dbReference type="GO" id="GO:0015031">
    <property type="term" value="P:protein transport"/>
    <property type="evidence" value="ECO:0007669"/>
    <property type="project" value="TreeGrafter"/>
</dbReference>
<keyword evidence="2" id="KW-1133">Transmembrane helix</keyword>
<dbReference type="EMBL" id="KN847535">
    <property type="protein sequence ID" value="KIW06386.1"/>
    <property type="molecule type" value="Genomic_DNA"/>
</dbReference>
<accession>A0A0D1XUF9</accession>
<keyword evidence="2" id="KW-0812">Transmembrane</keyword>
<evidence type="ECO:0000313" key="4">
    <source>
        <dbReference type="Proteomes" id="UP000053259"/>
    </source>
</evidence>
<proteinExistence type="predicted"/>
<dbReference type="Proteomes" id="UP000053259">
    <property type="component" value="Unassembled WGS sequence"/>
</dbReference>
<dbReference type="InterPro" id="IPR011431">
    <property type="entry name" value="Trafficking_Pga2"/>
</dbReference>
<keyword evidence="2" id="KW-0472">Membrane</keyword>
<dbReference type="STRING" id="253628.A0A0D1XUF9"/>